<evidence type="ECO:0000256" key="1">
    <source>
        <dbReference type="SAM" id="MobiDB-lite"/>
    </source>
</evidence>
<dbReference type="CDD" id="cd14688">
    <property type="entry name" value="bZIP_YAP"/>
    <property type="match status" value="1"/>
</dbReference>
<dbReference type="SMART" id="SM00338">
    <property type="entry name" value="BRLZ"/>
    <property type="match status" value="1"/>
</dbReference>
<dbReference type="Proteomes" id="UP001314263">
    <property type="component" value="Unassembled WGS sequence"/>
</dbReference>
<dbReference type="InterPro" id="IPR046347">
    <property type="entry name" value="bZIP_sf"/>
</dbReference>
<reference evidence="3 4" key="1">
    <citation type="submission" date="2023-10" db="EMBL/GenBank/DDBJ databases">
        <authorList>
            <person name="Maclean D."/>
            <person name="Macfadyen A."/>
        </authorList>
    </citation>
    <scope>NUCLEOTIDE SEQUENCE [LARGE SCALE GENOMIC DNA]</scope>
</reference>
<dbReference type="PROSITE" id="PS50217">
    <property type="entry name" value="BZIP"/>
    <property type="match status" value="1"/>
</dbReference>
<proteinExistence type="predicted"/>
<dbReference type="PROSITE" id="PS00036">
    <property type="entry name" value="BZIP_BASIC"/>
    <property type="match status" value="1"/>
</dbReference>
<name>A0AAV1IN45_9CHLO</name>
<sequence>MEYHGLSGVHNSHPSAPQDSLDDFLADLRSNPTLAFDLNGLSPDHALASGDAGVSAGQGVFDLANSLPQGLPFQQALINPSRSAPPIMSMPDGLLGSDLLFAYKAPQQNGHYPRKHSLDSDKAVDLYSAPLTRQGTNRSSGSRGSSEDDPPYVAGPHDTAGVAKRQRRMAEKNRTAQKRYRERQKEKMADFERQVEELSGRVSALMREKANLESRNSLLERVVQLKDATEASPPQGSLDASTEELALCSSIADFRNCIFTSEPAWSSHDVRGFTDTLILQLFDAYPKELMQCMLDVSSQTSEDPFYQRVLRLVKTLGNMVLQLTMQEPKRLGRLTRKIKTNVPPDAGTLWQKCVEALKLSDSQVQRLLELRCSLFERILTLLDKRRVILQHLEEAMPKDPTSIQSLGCAHKEGYHKALDASEELRESLDQEHKEVGRFVANWYAGNILTPMQLARCAIEVYPYHQDVFAIVDLIAMQACKESQDAFMASLTSKQDSKSLMPADSAFRMLSSVPGPEGVVVANAV</sequence>
<evidence type="ECO:0000313" key="4">
    <source>
        <dbReference type="Proteomes" id="UP001314263"/>
    </source>
</evidence>
<feature type="compositionally biased region" description="Polar residues" evidence="1">
    <location>
        <begin position="9"/>
        <end position="18"/>
    </location>
</feature>
<accession>A0AAV1IN45</accession>
<feature type="region of interest" description="Disordered" evidence="1">
    <location>
        <begin position="1"/>
        <end position="23"/>
    </location>
</feature>
<dbReference type="InterPro" id="IPR004827">
    <property type="entry name" value="bZIP"/>
</dbReference>
<feature type="region of interest" description="Disordered" evidence="1">
    <location>
        <begin position="132"/>
        <end position="188"/>
    </location>
</feature>
<keyword evidence="4" id="KW-1185">Reference proteome</keyword>
<feature type="domain" description="BZIP" evidence="2">
    <location>
        <begin position="163"/>
        <end position="220"/>
    </location>
</feature>
<dbReference type="GO" id="GO:0003700">
    <property type="term" value="F:DNA-binding transcription factor activity"/>
    <property type="evidence" value="ECO:0007669"/>
    <property type="project" value="InterPro"/>
</dbReference>
<comment type="caution">
    <text evidence="3">The sequence shown here is derived from an EMBL/GenBank/DDBJ whole genome shotgun (WGS) entry which is preliminary data.</text>
</comment>
<protein>
    <recommendedName>
        <fullName evidence="2">BZIP domain-containing protein</fullName>
    </recommendedName>
</protein>
<dbReference type="EMBL" id="CAUYUE010000017">
    <property type="protein sequence ID" value="CAK0787535.1"/>
    <property type="molecule type" value="Genomic_DNA"/>
</dbReference>
<gene>
    <name evidence="3" type="ORF">CVIRNUC_010755</name>
</gene>
<dbReference type="AlphaFoldDB" id="A0AAV1IN45"/>
<organism evidence="3 4">
    <name type="scientific">Coccomyxa viridis</name>
    <dbReference type="NCBI Taxonomy" id="1274662"/>
    <lineage>
        <taxon>Eukaryota</taxon>
        <taxon>Viridiplantae</taxon>
        <taxon>Chlorophyta</taxon>
        <taxon>core chlorophytes</taxon>
        <taxon>Trebouxiophyceae</taxon>
        <taxon>Trebouxiophyceae incertae sedis</taxon>
        <taxon>Coccomyxaceae</taxon>
        <taxon>Coccomyxa</taxon>
    </lineage>
</organism>
<evidence type="ECO:0000259" key="2">
    <source>
        <dbReference type="PROSITE" id="PS50217"/>
    </source>
</evidence>
<evidence type="ECO:0000313" key="3">
    <source>
        <dbReference type="EMBL" id="CAK0787535.1"/>
    </source>
</evidence>
<dbReference type="Gene3D" id="1.20.5.170">
    <property type="match status" value="1"/>
</dbReference>
<dbReference type="SUPFAM" id="SSF57959">
    <property type="entry name" value="Leucine zipper domain"/>
    <property type="match status" value="1"/>
</dbReference>